<dbReference type="PROSITE" id="PS50096">
    <property type="entry name" value="IQ"/>
    <property type="match status" value="1"/>
</dbReference>
<dbReference type="OrthoDB" id="78114at2759"/>
<dbReference type="EMBL" id="JAGDFM010000253">
    <property type="protein sequence ID" value="KAG7381279.1"/>
    <property type="molecule type" value="Genomic_DNA"/>
</dbReference>
<evidence type="ECO:0000313" key="3">
    <source>
        <dbReference type="Proteomes" id="UP000694044"/>
    </source>
</evidence>
<accession>A0A8T1VM85</accession>
<dbReference type="AlphaFoldDB" id="A0A8T1VM85"/>
<reference evidence="2" key="1">
    <citation type="submission" date="2021-02" db="EMBL/GenBank/DDBJ databases">
        <authorList>
            <person name="Palmer J.M."/>
        </authorList>
    </citation>
    <scope>NUCLEOTIDE SEQUENCE</scope>
    <source>
        <strain evidence="2">SCRP734</strain>
    </source>
</reference>
<evidence type="ECO:0000313" key="2">
    <source>
        <dbReference type="EMBL" id="KAG7381279.1"/>
    </source>
</evidence>
<comment type="caution">
    <text evidence="2">The sequence shown here is derived from an EMBL/GenBank/DDBJ whole genome shotgun (WGS) entry which is preliminary data.</text>
</comment>
<evidence type="ECO:0000256" key="1">
    <source>
        <dbReference type="SAM" id="MobiDB-lite"/>
    </source>
</evidence>
<feature type="compositionally biased region" description="Polar residues" evidence="1">
    <location>
        <begin position="363"/>
        <end position="373"/>
    </location>
</feature>
<organism evidence="2 3">
    <name type="scientific">Phytophthora pseudosyringae</name>
    <dbReference type="NCBI Taxonomy" id="221518"/>
    <lineage>
        <taxon>Eukaryota</taxon>
        <taxon>Sar</taxon>
        <taxon>Stramenopiles</taxon>
        <taxon>Oomycota</taxon>
        <taxon>Peronosporomycetes</taxon>
        <taxon>Peronosporales</taxon>
        <taxon>Peronosporaceae</taxon>
        <taxon>Phytophthora</taxon>
    </lineage>
</organism>
<gene>
    <name evidence="2" type="primary">SHQ1_2</name>
    <name evidence="2" type="ORF">PHYPSEUDO_006250</name>
</gene>
<feature type="compositionally biased region" description="Low complexity" evidence="1">
    <location>
        <begin position="386"/>
        <end position="395"/>
    </location>
</feature>
<name>A0A8T1VM85_9STRA</name>
<proteinExistence type="predicted"/>
<keyword evidence="3" id="KW-1185">Reference proteome</keyword>
<feature type="compositionally biased region" description="Low complexity" evidence="1">
    <location>
        <begin position="299"/>
        <end position="316"/>
    </location>
</feature>
<sequence>MVTQEEARAASFTGPLSSAGASSAGLKLPLLLTARPGNVGVQIDAHRAMNLLSHPRSIKFTSQFHEIMFENGSLENYSRVVERTAQRSRILQDKLEKLRAREQYLLEDEEKRKQRRIQREAARQRRVWQMHQAAKRADERAREAAAAVAVQKVIRGALARRLARVLRQARDTHEAASMLQRAIKTYVSRQQLARERERRSREEEERRELEIHSAAAVLQRQARKRLKVVQEAQQLAAYAEDEENEDESEDEDETEEATSTPVERPLSADDKNLAEALSRGISLDLLFSDEEDSEGALPTNSTSSSSIMSIESAANSQRILPQPPPPTQTAAHRSRRPLSIKRVGGGYRTKPLPHNTPSPPQETTPDLSPSTTRTSRERMRLQGTTAASSAAPSVSEEFLRHSRRSSPPIPKAATPLAAQPAQHASRPTTSTQKSDGDELRAASPAKASTVSPYAIPQRLPRSSST</sequence>
<protein>
    <submittedName>
        <fullName evidence="2">Hsp90 cochaperone shq1</fullName>
    </submittedName>
</protein>
<feature type="compositionally biased region" description="Acidic residues" evidence="1">
    <location>
        <begin position="239"/>
        <end position="256"/>
    </location>
</feature>
<feature type="region of interest" description="Disordered" evidence="1">
    <location>
        <begin position="1"/>
        <end position="22"/>
    </location>
</feature>
<feature type="region of interest" description="Disordered" evidence="1">
    <location>
        <begin position="290"/>
        <end position="465"/>
    </location>
</feature>
<dbReference type="Proteomes" id="UP000694044">
    <property type="component" value="Unassembled WGS sequence"/>
</dbReference>
<feature type="region of interest" description="Disordered" evidence="1">
    <location>
        <begin position="236"/>
        <end position="269"/>
    </location>
</feature>